<dbReference type="HOGENOM" id="CLU_108762_1_0_1"/>
<reference evidence="6" key="3">
    <citation type="submission" date="2021-02" db="UniProtKB">
        <authorList>
            <consortium name="EnsemblMetazoa"/>
        </authorList>
    </citation>
    <scope>IDENTIFICATION</scope>
    <source>
        <strain evidence="6">USDA</strain>
    </source>
</reference>
<dbReference type="GeneID" id="8230992"/>
<dbReference type="EMBL" id="AAZO01000714">
    <property type="status" value="NOT_ANNOTATED_CDS"/>
    <property type="molecule type" value="Genomic_DNA"/>
</dbReference>
<dbReference type="GO" id="GO:0008270">
    <property type="term" value="F:zinc ion binding"/>
    <property type="evidence" value="ECO:0007669"/>
    <property type="project" value="UniProtKB-KW"/>
</dbReference>
<gene>
    <name evidence="6" type="primary">8230992</name>
    <name evidence="5" type="ORF">Phum_PHUM060930</name>
</gene>
<dbReference type="EMBL" id="DS235030">
    <property type="protein sequence ID" value="EEB10726.1"/>
    <property type="molecule type" value="Genomic_DNA"/>
</dbReference>
<evidence type="ECO:0000313" key="5">
    <source>
        <dbReference type="EMBL" id="EEB10726.1"/>
    </source>
</evidence>
<dbReference type="InterPro" id="IPR022776">
    <property type="entry name" value="TRM13/UPF0224_CHHC_Znf_dom"/>
</dbReference>
<evidence type="ECO:0000256" key="3">
    <source>
        <dbReference type="ARBA" id="ARBA00022833"/>
    </source>
</evidence>
<keyword evidence="2" id="KW-0863">Zinc-finger</keyword>
<protein>
    <submittedName>
        <fullName evidence="5 6">Protein FAM112B, putative</fullName>
    </submittedName>
</protein>
<evidence type="ECO:0000313" key="7">
    <source>
        <dbReference type="Proteomes" id="UP000009046"/>
    </source>
</evidence>
<keyword evidence="7" id="KW-1185">Reference proteome</keyword>
<dbReference type="SUPFAM" id="SSF57667">
    <property type="entry name" value="beta-beta-alpha zinc fingers"/>
    <property type="match status" value="1"/>
</dbReference>
<dbReference type="EnsemblMetazoa" id="PHUM060930-RA">
    <property type="protein sequence ID" value="PHUM060930-PA"/>
    <property type="gene ID" value="PHUM060930"/>
</dbReference>
<dbReference type="VEuPathDB" id="VectorBase:PHUM060930"/>
<proteinExistence type="predicted"/>
<dbReference type="PROSITE" id="PS51800">
    <property type="entry name" value="ZF_CHHC_U11_48K"/>
    <property type="match status" value="1"/>
</dbReference>
<dbReference type="CTD" id="8230992"/>
<accession>E0VBH0</accession>
<dbReference type="KEGG" id="phu:Phum_PHUM060930"/>
<sequence length="107" mass="12303">MEEKTIICPYDSAHSISAGKMAIHLTKCREQHKSDEFKICPFNSTHHIPSLEKLNIFTHDSNNLKLNPVVYDIELPESSENWDKESSEQKSYLDVKNDLLKGQKVIC</sequence>
<evidence type="ECO:0000259" key="4">
    <source>
        <dbReference type="PROSITE" id="PS51800"/>
    </source>
</evidence>
<dbReference type="OrthoDB" id="5839404at2759"/>
<dbReference type="Pfam" id="PF05253">
    <property type="entry name" value="zf-U11-48K"/>
    <property type="match status" value="1"/>
</dbReference>
<evidence type="ECO:0000256" key="2">
    <source>
        <dbReference type="ARBA" id="ARBA00022771"/>
    </source>
</evidence>
<keyword evidence="3" id="KW-0862">Zinc</keyword>
<reference evidence="5" key="1">
    <citation type="submission" date="2007-04" db="EMBL/GenBank/DDBJ databases">
        <title>Annotation of Pediculus humanus corporis strain USDA.</title>
        <authorList>
            <person name="Kirkness E."/>
            <person name="Hannick L."/>
            <person name="Hass B."/>
            <person name="Bruggner R."/>
            <person name="Lawson D."/>
            <person name="Bidwell S."/>
            <person name="Joardar V."/>
            <person name="Caler E."/>
            <person name="Walenz B."/>
            <person name="Inman J."/>
            <person name="Schobel S."/>
            <person name="Galinsky K."/>
            <person name="Amedeo P."/>
            <person name="Strausberg R."/>
        </authorList>
    </citation>
    <scope>NUCLEOTIDE SEQUENCE</scope>
    <source>
        <strain evidence="5">USDA</strain>
    </source>
</reference>
<evidence type="ECO:0000256" key="1">
    <source>
        <dbReference type="ARBA" id="ARBA00022723"/>
    </source>
</evidence>
<keyword evidence="1" id="KW-0479">Metal-binding</keyword>
<dbReference type="InterPro" id="IPR036236">
    <property type="entry name" value="Znf_C2H2_sf"/>
</dbReference>
<evidence type="ECO:0000313" key="6">
    <source>
        <dbReference type="EnsemblMetazoa" id="PHUM060930-PA"/>
    </source>
</evidence>
<organism>
    <name type="scientific">Pediculus humanus subsp. corporis</name>
    <name type="common">Body louse</name>
    <dbReference type="NCBI Taxonomy" id="121224"/>
    <lineage>
        <taxon>Eukaryota</taxon>
        <taxon>Metazoa</taxon>
        <taxon>Ecdysozoa</taxon>
        <taxon>Arthropoda</taxon>
        <taxon>Hexapoda</taxon>
        <taxon>Insecta</taxon>
        <taxon>Pterygota</taxon>
        <taxon>Neoptera</taxon>
        <taxon>Paraneoptera</taxon>
        <taxon>Psocodea</taxon>
        <taxon>Troctomorpha</taxon>
        <taxon>Phthiraptera</taxon>
        <taxon>Anoplura</taxon>
        <taxon>Pediculidae</taxon>
        <taxon>Pediculus</taxon>
    </lineage>
</organism>
<feature type="domain" description="CHHC U11-48K-type" evidence="4">
    <location>
        <begin position="5"/>
        <end position="32"/>
    </location>
</feature>
<dbReference type="RefSeq" id="XP_002423464.1">
    <property type="nucleotide sequence ID" value="XM_002423419.1"/>
</dbReference>
<reference evidence="5" key="2">
    <citation type="submission" date="2007-04" db="EMBL/GenBank/DDBJ databases">
        <title>The genome of the human body louse.</title>
        <authorList>
            <consortium name="The Human Body Louse Genome Consortium"/>
            <person name="Kirkness E."/>
            <person name="Walenz B."/>
            <person name="Hass B."/>
            <person name="Bruggner R."/>
            <person name="Strausberg R."/>
        </authorList>
    </citation>
    <scope>NUCLEOTIDE SEQUENCE</scope>
    <source>
        <strain evidence="5">USDA</strain>
    </source>
</reference>
<dbReference type="AlphaFoldDB" id="E0VBH0"/>
<dbReference type="InParanoid" id="E0VBH0"/>
<name>E0VBH0_PEDHC</name>
<dbReference type="Proteomes" id="UP000009046">
    <property type="component" value="Unassembled WGS sequence"/>
</dbReference>